<evidence type="ECO:0000256" key="1">
    <source>
        <dbReference type="ARBA" id="ARBA00001864"/>
    </source>
</evidence>
<feature type="active site" description="Proton donor/acceptor" evidence="4">
    <location>
        <position position="108"/>
    </location>
</feature>
<dbReference type="GO" id="GO:0009423">
    <property type="term" value="P:chorismate biosynthetic process"/>
    <property type="evidence" value="ECO:0007669"/>
    <property type="project" value="UniProtKB-UniRule"/>
</dbReference>
<organism evidence="5 6">
    <name type="scientific">Metallosphaera yellowstonensis MK1</name>
    <dbReference type="NCBI Taxonomy" id="671065"/>
    <lineage>
        <taxon>Archaea</taxon>
        <taxon>Thermoproteota</taxon>
        <taxon>Thermoprotei</taxon>
        <taxon>Sulfolobales</taxon>
        <taxon>Sulfolobaceae</taxon>
        <taxon>Metallosphaera</taxon>
    </lineage>
</organism>
<dbReference type="AlphaFoldDB" id="H2C9J4"/>
<dbReference type="Pfam" id="PF01487">
    <property type="entry name" value="DHquinase_I"/>
    <property type="match status" value="1"/>
</dbReference>
<dbReference type="GO" id="GO:0046279">
    <property type="term" value="P:3,4-dihydroxybenzoate biosynthetic process"/>
    <property type="evidence" value="ECO:0007669"/>
    <property type="project" value="UniProtKB-ARBA"/>
</dbReference>
<evidence type="ECO:0000313" key="5">
    <source>
        <dbReference type="EMBL" id="EHP68820.1"/>
    </source>
</evidence>
<dbReference type="STRING" id="671065.MetMK1DRAFT_00032660"/>
<evidence type="ECO:0000256" key="4">
    <source>
        <dbReference type="HAMAP-Rule" id="MF_00214"/>
    </source>
</evidence>
<accession>H2C9J4</accession>
<dbReference type="PANTHER" id="PTHR43699">
    <property type="entry name" value="3-DEHYDROQUINATE DEHYDRATASE"/>
    <property type="match status" value="1"/>
</dbReference>
<dbReference type="eggNOG" id="arCOG02097">
    <property type="taxonomic scope" value="Archaea"/>
</dbReference>
<evidence type="ECO:0000256" key="2">
    <source>
        <dbReference type="ARBA" id="ARBA00023239"/>
    </source>
</evidence>
<dbReference type="EC" id="4.2.1.10" evidence="4"/>
<feature type="binding site" evidence="4">
    <location>
        <position position="57"/>
    </location>
    <ligand>
        <name>3-dehydroquinate</name>
        <dbReference type="ChEBI" id="CHEBI:32364"/>
    </ligand>
</feature>
<dbReference type="SUPFAM" id="SSF51569">
    <property type="entry name" value="Aldolase"/>
    <property type="match status" value="1"/>
</dbReference>
<dbReference type="EMBL" id="JH597770">
    <property type="protein sequence ID" value="EHP68820.1"/>
    <property type="molecule type" value="Genomic_DNA"/>
</dbReference>
<dbReference type="PANTHER" id="PTHR43699:SF1">
    <property type="entry name" value="3-DEHYDROQUINATE DEHYDRATASE"/>
    <property type="match status" value="1"/>
</dbReference>
<comment type="subunit">
    <text evidence="4">Homodimer.</text>
</comment>
<keyword evidence="3 4" id="KW-0704">Schiff base</keyword>
<feature type="binding site" evidence="4">
    <location>
        <position position="167"/>
    </location>
    <ligand>
        <name>3-dehydroquinate</name>
        <dbReference type="ChEBI" id="CHEBI:32364"/>
    </ligand>
</feature>
<evidence type="ECO:0000313" key="6">
    <source>
        <dbReference type="Proteomes" id="UP000003980"/>
    </source>
</evidence>
<dbReference type="InterPro" id="IPR050146">
    <property type="entry name" value="Type-I_3-dehydroquinase"/>
</dbReference>
<evidence type="ECO:0000256" key="3">
    <source>
        <dbReference type="ARBA" id="ARBA00023270"/>
    </source>
</evidence>
<keyword evidence="2 4" id="KW-0456">Lyase</keyword>
<proteinExistence type="inferred from homology"/>
<dbReference type="CDD" id="cd00502">
    <property type="entry name" value="DHQase_I"/>
    <property type="match status" value="1"/>
</dbReference>
<dbReference type="GO" id="GO:0003855">
    <property type="term" value="F:3-dehydroquinate dehydratase activity"/>
    <property type="evidence" value="ECO:0007669"/>
    <property type="project" value="UniProtKB-UniRule"/>
</dbReference>
<feature type="active site" description="Schiff-base intermediate with substrate" evidence="4">
    <location>
        <position position="133"/>
    </location>
</feature>
<sequence length="207" mass="23518">MRPLVVASLPVSGKDDLRLVSEIEADLVELRLDYMKTLDVTPMELANLKEKVIVTIRDPEEGGIHDVDGSAKAEFLRELASLGVLYDVEARFLHKFQVPYVGKIVSAHYFTRLPSREEVDNMFRRYREALSVKVAVSPIPGYRELLAYLSLKDNATIMPMVDNPLERVAFTLLGSKMVYGYVKEPTAKGQLHYSTLVRILDFLFNLR</sequence>
<dbReference type="GO" id="GO:0009073">
    <property type="term" value="P:aromatic amino acid family biosynthetic process"/>
    <property type="evidence" value="ECO:0007669"/>
    <property type="project" value="UniProtKB-KW"/>
</dbReference>
<dbReference type="HAMAP" id="MF_00214">
    <property type="entry name" value="AroD"/>
    <property type="match status" value="1"/>
</dbReference>
<keyword evidence="6" id="KW-1185">Reference proteome</keyword>
<keyword evidence="4" id="KW-0028">Amino-acid biosynthesis</keyword>
<reference evidence="5 6" key="1">
    <citation type="submission" date="2012-01" db="EMBL/GenBank/DDBJ databases">
        <title>Improved High-Quality Draft sequence of Metallosphaera yellowstonensis MK1.</title>
        <authorList>
            <consortium name="US DOE Joint Genome Institute"/>
            <person name="Lucas S."/>
            <person name="Han J."/>
            <person name="Cheng J.-F."/>
            <person name="Goodwin L."/>
            <person name="Pitluck S."/>
            <person name="Peters L."/>
            <person name="Teshima H."/>
            <person name="Detter J.C."/>
            <person name="Han C."/>
            <person name="Tapia R."/>
            <person name="Land M."/>
            <person name="Hauser L."/>
            <person name="Kyrpides N."/>
            <person name="Kozubal M."/>
            <person name="Macur R.E."/>
            <person name="Jay Z."/>
            <person name="Inskeep W."/>
            <person name="Woyke T."/>
        </authorList>
    </citation>
    <scope>NUCLEOTIDE SEQUENCE [LARGE SCALE GENOMIC DNA]</scope>
    <source>
        <strain evidence="5 6">MK1</strain>
    </source>
</reference>
<name>H2C9J4_9CREN</name>
<dbReference type="InterPro" id="IPR013785">
    <property type="entry name" value="Aldolase_TIM"/>
</dbReference>
<comment type="similarity">
    <text evidence="4">Belongs to the type-I 3-dehydroquinase family.</text>
</comment>
<feature type="binding site" evidence="4">
    <location>
        <position position="190"/>
    </location>
    <ligand>
        <name>3-dehydroquinate</name>
        <dbReference type="ChEBI" id="CHEBI:32364"/>
    </ligand>
</feature>
<dbReference type="RefSeq" id="WP_009075644.1">
    <property type="nucleotide sequence ID" value="NZ_JH597770.1"/>
</dbReference>
<comment type="pathway">
    <text evidence="4">Metabolic intermediate biosynthesis; chorismate biosynthesis; chorismate from D-erythrose 4-phosphate and phosphoenolpyruvate: step 3/7.</text>
</comment>
<dbReference type="Proteomes" id="UP000003980">
    <property type="component" value="Unassembled WGS sequence"/>
</dbReference>
<keyword evidence="4" id="KW-0057">Aromatic amino acid biosynthesis</keyword>
<feature type="binding site" evidence="4">
    <location>
        <begin position="29"/>
        <end position="31"/>
    </location>
    <ligand>
        <name>3-dehydroquinate</name>
        <dbReference type="ChEBI" id="CHEBI:32364"/>
    </ligand>
</feature>
<gene>
    <name evidence="4" type="primary">aroD</name>
    <name evidence="5" type="ORF">MetMK1DRAFT_00032660</name>
</gene>
<dbReference type="HOGENOM" id="CLU_064444_2_0_2"/>
<dbReference type="UniPathway" id="UPA00053">
    <property type="reaction ID" value="UER00086"/>
</dbReference>
<dbReference type="GO" id="GO:0008652">
    <property type="term" value="P:amino acid biosynthetic process"/>
    <property type="evidence" value="ECO:0007669"/>
    <property type="project" value="UniProtKB-KW"/>
</dbReference>
<comment type="function">
    <text evidence="4">Involved in the third step of the chorismate pathway, which leads to the biosynthesis of aromatic amino acids. Catalyzes the cis-dehydration of 3-dehydroquinate (DHQ) and introduces the first double bond of the aromatic ring to yield 3-dehydroshikimate.</text>
</comment>
<feature type="binding site" evidence="4">
    <location>
        <position position="8"/>
    </location>
    <ligand>
        <name>3-dehydroquinate</name>
        <dbReference type="ChEBI" id="CHEBI:32364"/>
    </ligand>
</feature>
<dbReference type="Gene3D" id="3.20.20.70">
    <property type="entry name" value="Aldolase class I"/>
    <property type="match status" value="1"/>
</dbReference>
<feature type="binding site" evidence="4">
    <location>
        <position position="186"/>
    </location>
    <ligand>
        <name>3-dehydroquinate</name>
        <dbReference type="ChEBI" id="CHEBI:32364"/>
    </ligand>
</feature>
<comment type="catalytic activity">
    <reaction evidence="1 4">
        <text>3-dehydroquinate = 3-dehydroshikimate + H2O</text>
        <dbReference type="Rhea" id="RHEA:21096"/>
        <dbReference type="ChEBI" id="CHEBI:15377"/>
        <dbReference type="ChEBI" id="CHEBI:16630"/>
        <dbReference type="ChEBI" id="CHEBI:32364"/>
        <dbReference type="EC" id="4.2.1.10"/>
    </reaction>
</comment>
<protein>
    <recommendedName>
        <fullName evidence="4">3-dehydroquinate dehydratase</fullName>
        <shortName evidence="4">3-dehydroquinase</shortName>
        <ecNumber evidence="4">4.2.1.10</ecNumber>
    </recommendedName>
    <alternativeName>
        <fullName evidence="4">Type I DHQase</fullName>
    </alternativeName>
    <alternativeName>
        <fullName evidence="4">Type I dehydroquinase</fullName>
        <shortName evidence="4">DHQ1</shortName>
    </alternativeName>
</protein>
<dbReference type="InterPro" id="IPR001381">
    <property type="entry name" value="DHquinase_I"/>
</dbReference>